<dbReference type="AlphaFoldDB" id="A0A7S2VAX6"/>
<evidence type="ECO:0000313" key="2">
    <source>
        <dbReference type="EMBL" id="CAD9947465.1"/>
    </source>
</evidence>
<keyword evidence="1" id="KW-0732">Signal</keyword>
<accession>A0A7S2VAX6</accession>
<feature type="signal peptide" evidence="1">
    <location>
        <begin position="1"/>
        <end position="29"/>
    </location>
</feature>
<organism evidence="2">
    <name type="scientific">Entomoneis paludosa</name>
    <dbReference type="NCBI Taxonomy" id="265537"/>
    <lineage>
        <taxon>Eukaryota</taxon>
        <taxon>Sar</taxon>
        <taxon>Stramenopiles</taxon>
        <taxon>Ochrophyta</taxon>
        <taxon>Bacillariophyta</taxon>
        <taxon>Bacillariophyceae</taxon>
        <taxon>Bacillariophycidae</taxon>
        <taxon>Entomoneidaceae</taxon>
        <taxon>Entomoneis</taxon>
    </lineage>
</organism>
<proteinExistence type="predicted"/>
<sequence>MVATDNYRQIVSWLALHIVLAMTICPTTASGTSSLSSNNQLLTLPEMSQIVECPILDRLLTPSSFDIKSSSRSTSERPRVSGVVFERRRKLLPLEPRALPAKQNNRRRQQFFLKYGEGTGPAKRKSWHVEFFSSFFCISFSRLLDAGNLRFQISITNFRTIHEN</sequence>
<name>A0A7S2VAX6_9STRA</name>
<evidence type="ECO:0000256" key="1">
    <source>
        <dbReference type="SAM" id="SignalP"/>
    </source>
</evidence>
<protein>
    <submittedName>
        <fullName evidence="2">Uncharacterized protein</fullName>
    </submittedName>
</protein>
<reference evidence="2" key="1">
    <citation type="submission" date="2021-01" db="EMBL/GenBank/DDBJ databases">
        <authorList>
            <person name="Corre E."/>
            <person name="Pelletier E."/>
            <person name="Niang G."/>
            <person name="Scheremetjew M."/>
            <person name="Finn R."/>
            <person name="Kale V."/>
            <person name="Holt S."/>
            <person name="Cochrane G."/>
            <person name="Meng A."/>
            <person name="Brown T."/>
            <person name="Cohen L."/>
        </authorList>
    </citation>
    <scope>NUCLEOTIDE SEQUENCE</scope>
    <source>
        <strain evidence="2">CCMP125</strain>
    </source>
</reference>
<dbReference type="EMBL" id="HBHT01005661">
    <property type="protein sequence ID" value="CAD9947465.1"/>
    <property type="molecule type" value="Transcribed_RNA"/>
</dbReference>
<gene>
    <name evidence="2" type="ORF">APAL1065_LOCUS3743</name>
</gene>
<feature type="chain" id="PRO_5030840672" evidence="1">
    <location>
        <begin position="30"/>
        <end position="164"/>
    </location>
</feature>